<proteinExistence type="predicted"/>
<evidence type="ECO:0000256" key="1">
    <source>
        <dbReference type="SAM" id="Phobius"/>
    </source>
</evidence>
<evidence type="ECO:0000313" key="2">
    <source>
        <dbReference type="EMBL" id="GEU30249.1"/>
    </source>
</evidence>
<protein>
    <submittedName>
        <fullName evidence="2">Uncharacterized protein</fullName>
    </submittedName>
</protein>
<keyword evidence="1" id="KW-0472">Membrane</keyword>
<gene>
    <name evidence="2" type="ORF">Tci_002227</name>
</gene>
<name>A0A6L2IZU4_TANCI</name>
<dbReference type="AlphaFoldDB" id="A0A6L2IZU4"/>
<organism evidence="2">
    <name type="scientific">Tanacetum cinerariifolium</name>
    <name type="common">Dalmatian daisy</name>
    <name type="synonym">Chrysanthemum cinerariifolium</name>
    <dbReference type="NCBI Taxonomy" id="118510"/>
    <lineage>
        <taxon>Eukaryota</taxon>
        <taxon>Viridiplantae</taxon>
        <taxon>Streptophyta</taxon>
        <taxon>Embryophyta</taxon>
        <taxon>Tracheophyta</taxon>
        <taxon>Spermatophyta</taxon>
        <taxon>Magnoliopsida</taxon>
        <taxon>eudicotyledons</taxon>
        <taxon>Gunneridae</taxon>
        <taxon>Pentapetalae</taxon>
        <taxon>asterids</taxon>
        <taxon>campanulids</taxon>
        <taxon>Asterales</taxon>
        <taxon>Asteraceae</taxon>
        <taxon>Asteroideae</taxon>
        <taxon>Anthemideae</taxon>
        <taxon>Anthemidinae</taxon>
        <taxon>Tanacetum</taxon>
    </lineage>
</organism>
<keyword evidence="1" id="KW-0812">Transmembrane</keyword>
<feature type="transmembrane region" description="Helical" evidence="1">
    <location>
        <begin position="178"/>
        <end position="203"/>
    </location>
</feature>
<dbReference type="EMBL" id="BKCJ010000141">
    <property type="protein sequence ID" value="GEU30249.1"/>
    <property type="molecule type" value="Genomic_DNA"/>
</dbReference>
<keyword evidence="1" id="KW-1133">Transmembrane helix</keyword>
<comment type="caution">
    <text evidence="2">The sequence shown here is derived from an EMBL/GenBank/DDBJ whole genome shotgun (WGS) entry which is preliminary data.</text>
</comment>
<feature type="transmembrane region" description="Helical" evidence="1">
    <location>
        <begin position="138"/>
        <end position="157"/>
    </location>
</feature>
<reference evidence="2" key="1">
    <citation type="journal article" date="2019" name="Sci. Rep.">
        <title>Draft genome of Tanacetum cinerariifolium, the natural source of mosquito coil.</title>
        <authorList>
            <person name="Yamashiro T."/>
            <person name="Shiraishi A."/>
            <person name="Satake H."/>
            <person name="Nakayama K."/>
        </authorList>
    </citation>
    <scope>NUCLEOTIDE SEQUENCE</scope>
</reference>
<sequence length="320" mass="36861">MAVPVGGNEVARRVVNDLNNFSGQTSVKGYMNFIKAQQIFEVRRFVNRMHEEVQTSRNQIAQLNALITEIEAFVDPREVFNTLLGLRDDKRVKNAKLMGLNELITHAEEEIEMKEAYLEAMDGVNLKFSPTLSHGYEVYYWLVFDAWFIMLHGMRILRNWMRMLPLGVWQRLKALKCFYLYVSCGAKYCIMPAYLVCQLYLVYIGPFFILDKFFKVTESPRLADKMKYVFGRLRGKDESFAGLMRDLCCSLRISLSKKRKQVAELEAVGEVEGAEKSLEHMRVIVARDDVTLGELETLFARAQVGVSLKVGFVTDMEVKD</sequence>
<accession>A0A6L2IZU4</accession>